<dbReference type="Proteomes" id="UP000305233">
    <property type="component" value="Unassembled WGS sequence"/>
</dbReference>
<proteinExistence type="predicted"/>
<accession>A0A4S5E2I1</accession>
<dbReference type="AlphaFoldDB" id="A0A4S5E2I1"/>
<protein>
    <submittedName>
        <fullName evidence="2">Uncharacterized protein</fullName>
    </submittedName>
</protein>
<evidence type="ECO:0000256" key="1">
    <source>
        <dbReference type="SAM" id="MobiDB-lite"/>
    </source>
</evidence>
<gene>
    <name evidence="2" type="ORF">E8P82_11660</name>
</gene>
<feature type="compositionally biased region" description="Gly residues" evidence="1">
    <location>
        <begin position="130"/>
        <end position="142"/>
    </location>
</feature>
<organism evidence="2 3">
    <name type="scientific">Arthrobacter echini</name>
    <dbReference type="NCBI Taxonomy" id="1529066"/>
    <lineage>
        <taxon>Bacteria</taxon>
        <taxon>Bacillati</taxon>
        <taxon>Actinomycetota</taxon>
        <taxon>Actinomycetes</taxon>
        <taxon>Micrococcales</taxon>
        <taxon>Micrococcaceae</taxon>
        <taxon>Arthrobacter</taxon>
    </lineage>
</organism>
<dbReference type="RefSeq" id="WP_136455064.1">
    <property type="nucleotide sequence ID" value="NZ_SSWH01000010.1"/>
</dbReference>
<evidence type="ECO:0000313" key="3">
    <source>
        <dbReference type="Proteomes" id="UP000305233"/>
    </source>
</evidence>
<dbReference type="OrthoDB" id="9849162at2"/>
<sequence length="142" mass="14810">MTHISNDHYKASLVFAAAARELETSARHHTDPTQSTEAIRELHGAHEHIVQALKRLHDWHTAARPGEEYEAGDQESARALGETAAELAAAATAAQAVVGALHRAQQASSRVRYIERPAQPAEASSASSAGSGGGDGVSGGRG</sequence>
<feature type="region of interest" description="Disordered" evidence="1">
    <location>
        <begin position="107"/>
        <end position="142"/>
    </location>
</feature>
<evidence type="ECO:0000313" key="2">
    <source>
        <dbReference type="EMBL" id="THJ65621.1"/>
    </source>
</evidence>
<dbReference type="EMBL" id="SSWH01000010">
    <property type="protein sequence ID" value="THJ65621.1"/>
    <property type="molecule type" value="Genomic_DNA"/>
</dbReference>
<name>A0A4S5E2I1_9MICC</name>
<keyword evidence="3" id="KW-1185">Reference proteome</keyword>
<comment type="caution">
    <text evidence="2">The sequence shown here is derived from an EMBL/GenBank/DDBJ whole genome shotgun (WGS) entry which is preliminary data.</text>
</comment>
<reference evidence="2 3" key="1">
    <citation type="submission" date="2019-04" db="EMBL/GenBank/DDBJ databases">
        <authorList>
            <person name="Liu Q."/>
            <person name="Xin Y.-H."/>
        </authorList>
    </citation>
    <scope>NUCLEOTIDE SEQUENCE [LARGE SCALE GENOMIC DNA]</scope>
    <source>
        <strain evidence="2 3">AM23</strain>
    </source>
</reference>